<evidence type="ECO:0000313" key="2">
    <source>
        <dbReference type="Proteomes" id="UP000247792"/>
    </source>
</evidence>
<gene>
    <name evidence="1" type="ORF">DFR42_12419</name>
</gene>
<organism evidence="1 2">
    <name type="scientific">Undibacterium pigrum</name>
    <dbReference type="NCBI Taxonomy" id="401470"/>
    <lineage>
        <taxon>Bacteria</taxon>
        <taxon>Pseudomonadati</taxon>
        <taxon>Pseudomonadota</taxon>
        <taxon>Betaproteobacteria</taxon>
        <taxon>Burkholderiales</taxon>
        <taxon>Oxalobacteraceae</taxon>
        <taxon>Undibacterium</taxon>
    </lineage>
</organism>
<reference evidence="1 2" key="1">
    <citation type="submission" date="2018-05" db="EMBL/GenBank/DDBJ databases">
        <title>Genomic Encyclopedia of Type Strains, Phase IV (KMG-IV): sequencing the most valuable type-strain genomes for metagenomic binning, comparative biology and taxonomic classification.</title>
        <authorList>
            <person name="Goeker M."/>
        </authorList>
    </citation>
    <scope>NUCLEOTIDE SEQUENCE [LARGE SCALE GENOMIC DNA]</scope>
    <source>
        <strain evidence="1 2">DSM 19792</strain>
    </source>
</reference>
<protein>
    <submittedName>
        <fullName evidence="1">Uncharacterized protein</fullName>
    </submittedName>
</protein>
<dbReference type="OrthoDB" id="6636557at2"/>
<keyword evidence="2" id="KW-1185">Reference proteome</keyword>
<comment type="caution">
    <text evidence="1">The sequence shown here is derived from an EMBL/GenBank/DDBJ whole genome shotgun (WGS) entry which is preliminary data.</text>
</comment>
<dbReference type="EMBL" id="QJKB01000024">
    <property type="protein sequence ID" value="PXX34940.1"/>
    <property type="molecule type" value="Genomic_DNA"/>
</dbReference>
<sequence>MHLKIEMPKNLVTEELVRQKNIPCYCRIAREFEILFQNPLPEARGFVLEWDRKLLEERAVAGGGGDYTHAANGMISIEEVGTNLYKIHDLAFFNTRFGWCQILLNGEYATPGKFWDDDEEDTIGR</sequence>
<accession>A0A318IM46</accession>
<dbReference type="Proteomes" id="UP000247792">
    <property type="component" value="Unassembled WGS sequence"/>
</dbReference>
<proteinExistence type="predicted"/>
<evidence type="ECO:0000313" key="1">
    <source>
        <dbReference type="EMBL" id="PXX34940.1"/>
    </source>
</evidence>
<dbReference type="AlphaFoldDB" id="A0A318IM46"/>
<name>A0A318IM46_9BURK</name>